<dbReference type="InterPro" id="IPR042070">
    <property type="entry name" value="PucR_C-HTH_sf"/>
</dbReference>
<gene>
    <name evidence="5" type="primary">pucR_1</name>
    <name evidence="5" type="ORF">SPTER_08290</name>
</gene>
<evidence type="ECO:0000256" key="1">
    <source>
        <dbReference type="ARBA" id="ARBA00006754"/>
    </source>
</evidence>
<dbReference type="OrthoDB" id="9792148at2"/>
<dbReference type="KEGG" id="sted:SPTER_08290"/>
<feature type="domain" description="CdaR GGDEF-like" evidence="4">
    <location>
        <begin position="277"/>
        <end position="410"/>
    </location>
</feature>
<proteinExistence type="inferred from homology"/>
<dbReference type="InterPro" id="IPR041522">
    <property type="entry name" value="CdaR_GGDEF"/>
</dbReference>
<evidence type="ECO:0000313" key="5">
    <source>
        <dbReference type="EMBL" id="QDR79554.1"/>
    </source>
</evidence>
<dbReference type="PANTHER" id="PTHR33744:SF1">
    <property type="entry name" value="DNA-BINDING TRANSCRIPTIONAL ACTIVATOR ADER"/>
    <property type="match status" value="1"/>
</dbReference>
<name>A0A517DQB8_9FIRM</name>
<protein>
    <submittedName>
        <fullName evidence="5">Purine catabolism regulatory protein</fullName>
    </submittedName>
</protein>
<dbReference type="EMBL" id="CP036259">
    <property type="protein sequence ID" value="QDR79554.1"/>
    <property type="molecule type" value="Genomic_DNA"/>
</dbReference>
<dbReference type="Pfam" id="PF13556">
    <property type="entry name" value="HTH_30"/>
    <property type="match status" value="1"/>
</dbReference>
<evidence type="ECO:0000313" key="6">
    <source>
        <dbReference type="Proteomes" id="UP000320776"/>
    </source>
</evidence>
<keyword evidence="6" id="KW-1185">Reference proteome</keyword>
<reference evidence="5 6" key="1">
    <citation type="submission" date="2019-02" db="EMBL/GenBank/DDBJ databases">
        <title>Closed genome of Sporomusa termitida DSM 4440.</title>
        <authorList>
            <person name="Poehlein A."/>
            <person name="Daniel R."/>
        </authorList>
    </citation>
    <scope>NUCLEOTIDE SEQUENCE [LARGE SCALE GENOMIC DNA]</scope>
    <source>
        <strain evidence="5 6">DSM 4440</strain>
    </source>
</reference>
<dbReference type="InterPro" id="IPR025736">
    <property type="entry name" value="PucR_C-HTH_dom"/>
</dbReference>
<dbReference type="InterPro" id="IPR012914">
    <property type="entry name" value="PucR_dom"/>
</dbReference>
<evidence type="ECO:0000259" key="3">
    <source>
        <dbReference type="Pfam" id="PF13556"/>
    </source>
</evidence>
<dbReference type="Pfam" id="PF07905">
    <property type="entry name" value="PucR"/>
    <property type="match status" value="1"/>
</dbReference>
<evidence type="ECO:0000259" key="2">
    <source>
        <dbReference type="Pfam" id="PF07905"/>
    </source>
</evidence>
<dbReference type="Gene3D" id="1.10.10.2840">
    <property type="entry name" value="PucR C-terminal helix-turn-helix domain"/>
    <property type="match status" value="1"/>
</dbReference>
<feature type="domain" description="Purine catabolism PurC-like" evidence="2">
    <location>
        <begin position="10"/>
        <end position="128"/>
    </location>
</feature>
<dbReference type="AlphaFoldDB" id="A0A517DQB8"/>
<sequence length="525" mass="59004">MQPNGITVRECLALKAFKRFEVLTGEVGLDNLLNRAGVLESPDAIYWAKEKSFILTMGYVFKDNVSKLVELLPEMAQCGIAALAIKVDRFIFLLTPEVVEKAQEVGIPILKAPSDMTHHEAFQAFYEELFNRQYASRLREAQAAYFGRSVATLCVMPFLDGLAKQIDLPVVLLDAAERVVAASLRNPKLKLTAGNSFDKYRHYFTLDKAFAYPLQAGQQRVGCLIVLSREAVLPPVVNIIVSASLALFTLQMMFDIRKKGFTERELILALLKNEACDEKTVVRELAQYNLDAQQKYLCVVMVAEEDKTMELPGDRAELPAGELFQYAARLIQEECPGAKWVAEDAELIALLPAEHYSAVQKKVKVLGQRIAAKSKTVFPGWRLSFGIASAAIPLMQSHQGYREAGKAAKIGLRVNAEPVVCFENLMSYAILSELKEMDQVKQLYQRFIGQIIDYDRQHHANLLATLEAYCQHNFRIKPTAVAMNIHYNSLQYRLKKIEAITGLRLDTSSGIFELIMGLRMKQLWG</sequence>
<dbReference type="Pfam" id="PF17853">
    <property type="entry name" value="GGDEF_2"/>
    <property type="match status" value="1"/>
</dbReference>
<accession>A0A517DQB8</accession>
<evidence type="ECO:0000259" key="4">
    <source>
        <dbReference type="Pfam" id="PF17853"/>
    </source>
</evidence>
<organism evidence="5 6">
    <name type="scientific">Sporomusa termitida</name>
    <dbReference type="NCBI Taxonomy" id="2377"/>
    <lineage>
        <taxon>Bacteria</taxon>
        <taxon>Bacillati</taxon>
        <taxon>Bacillota</taxon>
        <taxon>Negativicutes</taxon>
        <taxon>Selenomonadales</taxon>
        <taxon>Sporomusaceae</taxon>
        <taxon>Sporomusa</taxon>
    </lineage>
</organism>
<dbReference type="PANTHER" id="PTHR33744">
    <property type="entry name" value="CARBOHYDRATE DIACID REGULATOR"/>
    <property type="match status" value="1"/>
</dbReference>
<feature type="domain" description="PucR C-terminal helix-turn-helix" evidence="3">
    <location>
        <begin position="462"/>
        <end position="519"/>
    </location>
</feature>
<dbReference type="RefSeq" id="WP_144349180.1">
    <property type="nucleotide sequence ID" value="NZ_CP036259.1"/>
</dbReference>
<dbReference type="InterPro" id="IPR051448">
    <property type="entry name" value="CdaR-like_regulators"/>
</dbReference>
<comment type="similarity">
    <text evidence="1">Belongs to the CdaR family.</text>
</comment>
<dbReference type="Proteomes" id="UP000320776">
    <property type="component" value="Chromosome"/>
</dbReference>